<dbReference type="NCBIfam" id="NF004349">
    <property type="entry name" value="PRK05729.1"/>
    <property type="match status" value="1"/>
</dbReference>
<protein>
    <recommendedName>
        <fullName evidence="4">valine--tRNA ligase</fullName>
        <ecNumber evidence="4">6.1.1.9</ecNumber>
    </recommendedName>
    <alternativeName>
        <fullName evidence="12">Valyl-tRNA synthetase</fullName>
    </alternativeName>
</protein>
<keyword evidence="6 14" id="KW-0436">Ligase</keyword>
<dbReference type="FunFam" id="3.40.50.620:FF:000126">
    <property type="entry name" value="Valine--tRNA ligase chloroplastic/mitochondrial 2"/>
    <property type="match status" value="1"/>
</dbReference>
<evidence type="ECO:0000259" key="16">
    <source>
        <dbReference type="Pfam" id="PF00133"/>
    </source>
</evidence>
<evidence type="ECO:0000256" key="8">
    <source>
        <dbReference type="ARBA" id="ARBA00022840"/>
    </source>
</evidence>
<gene>
    <name evidence="19" type="ORF">WJX74_004903</name>
</gene>
<evidence type="ECO:0000259" key="18">
    <source>
        <dbReference type="Pfam" id="PF10458"/>
    </source>
</evidence>
<evidence type="ECO:0000313" key="20">
    <source>
        <dbReference type="Proteomes" id="UP001438707"/>
    </source>
</evidence>
<dbReference type="FunFam" id="1.10.287.380:FF:000001">
    <property type="entry name" value="Valine--tRNA ligase"/>
    <property type="match status" value="1"/>
</dbReference>
<feature type="domain" description="Methionyl/Valyl/Leucyl/Isoleucyl-tRNA synthetase anticodon-binding" evidence="17">
    <location>
        <begin position="698"/>
        <end position="837"/>
    </location>
</feature>
<dbReference type="GO" id="GO:0009791">
    <property type="term" value="P:post-embryonic development"/>
    <property type="evidence" value="ECO:0007669"/>
    <property type="project" value="UniProtKB-ARBA"/>
</dbReference>
<dbReference type="FunFam" id="1.10.730.10:FF:000014">
    <property type="entry name" value="Valine--tRNA ligase"/>
    <property type="match status" value="1"/>
</dbReference>
<dbReference type="SUPFAM" id="SSF52374">
    <property type="entry name" value="Nucleotidylyl transferase"/>
    <property type="match status" value="1"/>
</dbReference>
<dbReference type="Gene3D" id="2.170.220.10">
    <property type="match status" value="1"/>
</dbReference>
<dbReference type="GO" id="GO:0004832">
    <property type="term" value="F:valine-tRNA ligase activity"/>
    <property type="evidence" value="ECO:0007669"/>
    <property type="project" value="UniProtKB-EC"/>
</dbReference>
<dbReference type="Gene3D" id="1.10.287.380">
    <property type="entry name" value="Valyl-tRNA synthetase, C-terminal domain"/>
    <property type="match status" value="1"/>
</dbReference>
<dbReference type="Pfam" id="PF08264">
    <property type="entry name" value="Anticodon_1"/>
    <property type="match status" value="1"/>
</dbReference>
<keyword evidence="7 14" id="KW-0547">Nucleotide-binding</keyword>
<dbReference type="SUPFAM" id="SSF47323">
    <property type="entry name" value="Anticodon-binding domain of a subclass of class I aminoacyl-tRNA synthetases"/>
    <property type="match status" value="1"/>
</dbReference>
<evidence type="ECO:0000256" key="9">
    <source>
        <dbReference type="ARBA" id="ARBA00022917"/>
    </source>
</evidence>
<dbReference type="InterPro" id="IPR033705">
    <property type="entry name" value="Anticodon_Ia_Val"/>
</dbReference>
<dbReference type="AlphaFoldDB" id="A0AAW1QU73"/>
<reference evidence="19 20" key="1">
    <citation type="journal article" date="2024" name="Nat. Commun.">
        <title>Phylogenomics reveals the evolutionary origins of lichenization in chlorophyte algae.</title>
        <authorList>
            <person name="Puginier C."/>
            <person name="Libourel C."/>
            <person name="Otte J."/>
            <person name="Skaloud P."/>
            <person name="Haon M."/>
            <person name="Grisel S."/>
            <person name="Petersen M."/>
            <person name="Berrin J.G."/>
            <person name="Delaux P.M."/>
            <person name="Dal Grande F."/>
            <person name="Keller J."/>
        </authorList>
    </citation>
    <scope>NUCLEOTIDE SEQUENCE [LARGE SCALE GENOMIC DNA]</scope>
    <source>
        <strain evidence="19 20">SAG 2145</strain>
    </source>
</reference>
<keyword evidence="11 14" id="KW-0030">Aminoacyl-tRNA synthetase</keyword>
<comment type="caution">
    <text evidence="19">The sequence shown here is derived from an EMBL/GenBank/DDBJ whole genome shotgun (WGS) entry which is preliminary data.</text>
</comment>
<keyword evidence="5" id="KW-0963">Cytoplasm</keyword>
<feature type="domain" description="Valyl-tRNA synthetase tRNA-binding arm" evidence="18">
    <location>
        <begin position="913"/>
        <end position="977"/>
    </location>
</feature>
<evidence type="ECO:0000256" key="7">
    <source>
        <dbReference type="ARBA" id="ARBA00022741"/>
    </source>
</evidence>
<dbReference type="GO" id="GO:0048608">
    <property type="term" value="P:reproductive structure development"/>
    <property type="evidence" value="ECO:0007669"/>
    <property type="project" value="UniProtKB-ARBA"/>
</dbReference>
<dbReference type="NCBIfam" id="TIGR00422">
    <property type="entry name" value="valS"/>
    <property type="match status" value="1"/>
</dbReference>
<feature type="coiled-coil region" evidence="15">
    <location>
        <begin position="953"/>
        <end position="983"/>
    </location>
</feature>
<name>A0AAW1QU73_9CHLO</name>
<dbReference type="InterPro" id="IPR037118">
    <property type="entry name" value="Val-tRNA_synth_C_sf"/>
</dbReference>
<dbReference type="SUPFAM" id="SSF46589">
    <property type="entry name" value="tRNA-binding arm"/>
    <property type="match status" value="1"/>
</dbReference>
<feature type="domain" description="Aminoacyl-tRNA synthetase class Ia" evidence="16">
    <location>
        <begin position="78"/>
        <end position="644"/>
    </location>
</feature>
<dbReference type="CDD" id="cd00817">
    <property type="entry name" value="ValRS_core"/>
    <property type="match status" value="1"/>
</dbReference>
<keyword evidence="10 15" id="KW-0175">Coiled coil</keyword>
<organism evidence="19 20">
    <name type="scientific">Apatococcus lobatus</name>
    <dbReference type="NCBI Taxonomy" id="904363"/>
    <lineage>
        <taxon>Eukaryota</taxon>
        <taxon>Viridiplantae</taxon>
        <taxon>Chlorophyta</taxon>
        <taxon>core chlorophytes</taxon>
        <taxon>Trebouxiophyceae</taxon>
        <taxon>Chlorellales</taxon>
        <taxon>Chlorellaceae</taxon>
        <taxon>Apatococcus</taxon>
    </lineage>
</organism>
<dbReference type="InterPro" id="IPR013155">
    <property type="entry name" value="M/V/L/I-tRNA-synth_anticd-bd"/>
</dbReference>
<evidence type="ECO:0000256" key="11">
    <source>
        <dbReference type="ARBA" id="ARBA00023146"/>
    </source>
</evidence>
<sequence length="987" mass="110725">MQVQRLRVLSLQVCALHCFSVRRNAVTARCKGLVDSKRPRRRQGCVLPSCISRNPTYTCASARADLPKSFNFGEAEPQIYARWQQQGCFQPDAASQETPFTMCMPPPNVTGRLHMGHAITTTLQDIMARYQRMRGRPVLWLPGTDHAGIATQMVVEKLLAQEGVSRQELGREEFEKRVWGWKEQYGGFITQQMCSLGASCDWSRERFTLDQGLSEAVQEAFVQLHEKGLVYRGSYLVNWSPNLQTAVSDLEVEYAEEPGKLFHFRYPIADSDDHIPVATTRPETILGDTAVAVHPEDDRYKHLVGKMCQVPMTNRLIPVIADSYVEREFGTGALKITPGHDPNDYEIGKRCDLELINIMGDDGSMNANAGPYEGLDRFVARKKLWADMKDAGLVIKEEPYTMRVPRSQRGGEVVEPLVREQWFVRMESLAKPALQAVEDGSLQIVPARFIKTWSMWLENIRDWCISRQLWWGHRIPVWYAFQDEAAADAAPGGRGDDYIVARNQQEALQQAQQRFGEGVVLRQDPDVLDTWFSSGLWPFSTLGWPDQNAPDLQRFYPTNTLETGHDILFFWVARMVMMGIELTGQSPFSTVYLHGLVRDEQGRKMSKSLGNVVDPVEIIQSHSCDALRFTLATGTTAGQDLNLSMDRVVSSRNFCNKLWNAGKFILMNLQNVDQERWHSLETADFSQPESLQELPLTERWILSATHQVVDEVTAAQERLDFGAVGRLIYDFFWNQFADWYIEAAKVRLYSQDASQASAQEVLVYAFRTVLALAHPLMPFITEELWGALPHRGPALMVAQWPSHTHAIDAAALDQFKVLQDLVRGIRNSRAEYGVDLGMRIPATLVIEDDALRELLQQELPVISSLSKLDESASVEAPQSHSVASNGSASSGQSVTVVISPGAQVRLPLAGLFDAEKELQRLAKQESKIAADLEGLTKRLSSPNFVDKAPKAVVDKATAQQAELQEKLNAIKQKQSDMAQLAQSAASC</sequence>
<evidence type="ECO:0000256" key="12">
    <source>
        <dbReference type="ARBA" id="ARBA00029936"/>
    </source>
</evidence>
<evidence type="ECO:0000256" key="14">
    <source>
        <dbReference type="RuleBase" id="RU363035"/>
    </source>
</evidence>
<dbReference type="PROSITE" id="PS00178">
    <property type="entry name" value="AA_TRNA_LIGASE_I"/>
    <property type="match status" value="1"/>
</dbReference>
<evidence type="ECO:0000256" key="10">
    <source>
        <dbReference type="ARBA" id="ARBA00023054"/>
    </source>
</evidence>
<dbReference type="EC" id="6.1.1.9" evidence="4"/>
<dbReference type="InterPro" id="IPR010978">
    <property type="entry name" value="tRNA-bd_arm"/>
</dbReference>
<dbReference type="SUPFAM" id="SSF50677">
    <property type="entry name" value="ValRS/IleRS/LeuRS editing domain"/>
    <property type="match status" value="1"/>
</dbReference>
<evidence type="ECO:0000256" key="4">
    <source>
        <dbReference type="ARBA" id="ARBA00013169"/>
    </source>
</evidence>
<dbReference type="PANTHER" id="PTHR11946">
    <property type="entry name" value="VALYL-TRNA SYNTHETASES"/>
    <property type="match status" value="1"/>
</dbReference>
<dbReference type="FunFam" id="3.40.50.620:FF:000032">
    <property type="entry name" value="Valine--tRNA ligase"/>
    <property type="match status" value="1"/>
</dbReference>
<dbReference type="InterPro" id="IPR009008">
    <property type="entry name" value="Val/Leu/Ile-tRNA-synth_edit"/>
</dbReference>
<dbReference type="InterPro" id="IPR019499">
    <property type="entry name" value="Val-tRNA_synth_tRNA-bd"/>
</dbReference>
<dbReference type="HAMAP" id="MF_02004">
    <property type="entry name" value="Val_tRNA_synth_type1"/>
    <property type="match status" value="1"/>
</dbReference>
<comment type="catalytic activity">
    <reaction evidence="13">
        <text>tRNA(Val) + L-valine + ATP = L-valyl-tRNA(Val) + AMP + diphosphate</text>
        <dbReference type="Rhea" id="RHEA:10704"/>
        <dbReference type="Rhea" id="RHEA-COMP:9672"/>
        <dbReference type="Rhea" id="RHEA-COMP:9708"/>
        <dbReference type="ChEBI" id="CHEBI:30616"/>
        <dbReference type="ChEBI" id="CHEBI:33019"/>
        <dbReference type="ChEBI" id="CHEBI:57762"/>
        <dbReference type="ChEBI" id="CHEBI:78442"/>
        <dbReference type="ChEBI" id="CHEBI:78537"/>
        <dbReference type="ChEBI" id="CHEBI:456215"/>
        <dbReference type="EC" id="6.1.1.9"/>
    </reaction>
</comment>
<dbReference type="Gene3D" id="3.90.740.10">
    <property type="entry name" value="Valyl/Leucyl/Isoleucyl-tRNA synthetase, editing domain"/>
    <property type="match status" value="1"/>
</dbReference>
<dbReference type="GO" id="GO:0006438">
    <property type="term" value="P:valyl-tRNA aminoacylation"/>
    <property type="evidence" value="ECO:0007669"/>
    <property type="project" value="InterPro"/>
</dbReference>
<evidence type="ECO:0000256" key="13">
    <source>
        <dbReference type="ARBA" id="ARBA00047552"/>
    </source>
</evidence>
<dbReference type="Gene3D" id="1.10.730.10">
    <property type="entry name" value="Isoleucyl-tRNA Synthetase, Domain 1"/>
    <property type="match status" value="1"/>
</dbReference>
<comment type="subunit">
    <text evidence="3">Monomer.</text>
</comment>
<dbReference type="GO" id="GO:0005829">
    <property type="term" value="C:cytosol"/>
    <property type="evidence" value="ECO:0007669"/>
    <property type="project" value="TreeGrafter"/>
</dbReference>
<evidence type="ECO:0000256" key="6">
    <source>
        <dbReference type="ARBA" id="ARBA00022598"/>
    </source>
</evidence>
<evidence type="ECO:0000256" key="1">
    <source>
        <dbReference type="ARBA" id="ARBA00004496"/>
    </source>
</evidence>
<accession>A0AAW1QU73</accession>
<keyword evidence="8 14" id="KW-0067">ATP-binding</keyword>
<dbReference type="Gene3D" id="3.40.50.620">
    <property type="entry name" value="HUPs"/>
    <property type="match status" value="2"/>
</dbReference>
<keyword evidence="20" id="KW-1185">Reference proteome</keyword>
<dbReference type="GO" id="GO:0002161">
    <property type="term" value="F:aminoacyl-tRNA deacylase activity"/>
    <property type="evidence" value="ECO:0007669"/>
    <property type="project" value="InterPro"/>
</dbReference>
<comment type="subcellular location">
    <subcellularLocation>
        <location evidence="1">Cytoplasm</location>
    </subcellularLocation>
</comment>
<evidence type="ECO:0000259" key="17">
    <source>
        <dbReference type="Pfam" id="PF08264"/>
    </source>
</evidence>
<dbReference type="EMBL" id="JALJOS010000028">
    <property type="protein sequence ID" value="KAK9824751.1"/>
    <property type="molecule type" value="Genomic_DNA"/>
</dbReference>
<dbReference type="Pfam" id="PF00133">
    <property type="entry name" value="tRNA-synt_1"/>
    <property type="match status" value="1"/>
</dbReference>
<dbReference type="FunFam" id="3.90.740.10:FF:000005">
    <property type="entry name" value="Valine--tRNA ligase, mitochondrial"/>
    <property type="match status" value="1"/>
</dbReference>
<dbReference type="PANTHER" id="PTHR11946:SF93">
    <property type="entry name" value="VALINE--TRNA LIGASE, CHLOROPLASTIC_MITOCHONDRIAL 2"/>
    <property type="match status" value="1"/>
</dbReference>
<dbReference type="InterPro" id="IPR002303">
    <property type="entry name" value="Valyl-tRNA_ligase"/>
</dbReference>
<dbReference type="InterPro" id="IPR014729">
    <property type="entry name" value="Rossmann-like_a/b/a_fold"/>
</dbReference>
<evidence type="ECO:0000256" key="2">
    <source>
        <dbReference type="ARBA" id="ARBA00005594"/>
    </source>
</evidence>
<proteinExistence type="inferred from homology"/>
<dbReference type="GO" id="GO:0005524">
    <property type="term" value="F:ATP binding"/>
    <property type="evidence" value="ECO:0007669"/>
    <property type="project" value="UniProtKB-KW"/>
</dbReference>
<dbReference type="PRINTS" id="PR00986">
    <property type="entry name" value="TRNASYNTHVAL"/>
</dbReference>
<dbReference type="CDD" id="cd07962">
    <property type="entry name" value="Anticodon_Ia_Val"/>
    <property type="match status" value="1"/>
</dbReference>
<dbReference type="InterPro" id="IPR002300">
    <property type="entry name" value="aa-tRNA-synth_Ia"/>
</dbReference>
<dbReference type="InterPro" id="IPR001412">
    <property type="entry name" value="aa-tRNA-synth_I_CS"/>
</dbReference>
<evidence type="ECO:0000256" key="15">
    <source>
        <dbReference type="SAM" id="Coils"/>
    </source>
</evidence>
<comment type="similarity">
    <text evidence="2 14">Belongs to the class-I aminoacyl-tRNA synthetase family.</text>
</comment>
<dbReference type="Pfam" id="PF10458">
    <property type="entry name" value="Val_tRNA-synt_C"/>
    <property type="match status" value="1"/>
</dbReference>
<keyword evidence="9 14" id="KW-0648">Protein biosynthesis</keyword>
<evidence type="ECO:0000256" key="5">
    <source>
        <dbReference type="ARBA" id="ARBA00022490"/>
    </source>
</evidence>
<evidence type="ECO:0000256" key="3">
    <source>
        <dbReference type="ARBA" id="ARBA00011245"/>
    </source>
</evidence>
<dbReference type="InterPro" id="IPR009080">
    <property type="entry name" value="tRNAsynth_Ia_anticodon-bd"/>
</dbReference>
<evidence type="ECO:0000313" key="19">
    <source>
        <dbReference type="EMBL" id="KAK9824751.1"/>
    </source>
</evidence>
<dbReference type="Proteomes" id="UP001438707">
    <property type="component" value="Unassembled WGS sequence"/>
</dbReference>